<dbReference type="Pfam" id="PF18962">
    <property type="entry name" value="Por_Secre_tail"/>
    <property type="match status" value="1"/>
</dbReference>
<evidence type="ECO:0000313" key="5">
    <source>
        <dbReference type="EMBL" id="RKS18459.1"/>
    </source>
</evidence>
<feature type="domain" description="Secretion system C-terminal sorting" evidence="3">
    <location>
        <begin position="459"/>
        <end position="531"/>
    </location>
</feature>
<dbReference type="InterPro" id="IPR026444">
    <property type="entry name" value="Secre_tail"/>
</dbReference>
<feature type="chain" id="PRO_5019719578" evidence="2">
    <location>
        <begin position="35"/>
        <end position="533"/>
    </location>
</feature>
<dbReference type="RefSeq" id="WP_170148818.1">
    <property type="nucleotide sequence ID" value="NZ_RBLC01000006.1"/>
</dbReference>
<dbReference type="AlphaFoldDB" id="A0A495M2B2"/>
<sequence length="533" mass="54877">MKKTTLFSALQQSLGGARSLFFGTFLLASAAAQAQSYCTPGTGDCSEGDEIVNVTFAGINNNSGCGTAGYSDFTGGTAASVIVGQSYDLSVTIPAHFGTQQVGVWFDYNDDGAFDASEFTNLGTSPAAGSVVTASIAIPVTATVGNIRMRVKAQYSQAIVATSSCAAPYIGYGEYEDYSVDVIAATACTGTPAVGTATSTQASVCNQTSFVLGASGVTPAAGFSYQWQSSPTGTDQWTNLGASQVSLNYSMTGQSQATFYRVIITCSGSGQSATSAAVSVGQNAVDTCYCLNAINFNCGDGDVITNVTIGTLNNTTTCGNATTGYTNYSGSVAPPVFNVGATIPVSVSVGPSGDGWLDESVGVWVDYNKNGAFESTEYTYIGTGLNQAVTGSITIPATALTGTTRMRVVVAASLATSFGHQFACGPVVANNNFGEMEDYVVTIDPPLATPGFENASVSVYPNPTNGLVNIQFAEMTAVDAINVFSISGQLVYSKQFSGSSDAYTIDLAKAATGVYIMKLESQNGTMIKRLVKN</sequence>
<evidence type="ECO:0000259" key="3">
    <source>
        <dbReference type="Pfam" id="PF18962"/>
    </source>
</evidence>
<evidence type="ECO:0000313" key="6">
    <source>
        <dbReference type="Proteomes" id="UP000277579"/>
    </source>
</evidence>
<comment type="caution">
    <text evidence="5">The sequence shown here is derived from an EMBL/GenBank/DDBJ whole genome shotgun (WGS) entry which is preliminary data.</text>
</comment>
<reference evidence="5 6" key="1">
    <citation type="submission" date="2018-10" db="EMBL/GenBank/DDBJ databases">
        <title>Genomic Encyclopedia of Archaeal and Bacterial Type Strains, Phase II (KMG-II): from individual species to whole genera.</title>
        <authorList>
            <person name="Goeker M."/>
        </authorList>
    </citation>
    <scope>NUCLEOTIDE SEQUENCE [LARGE SCALE GENOMIC DNA]</scope>
    <source>
        <strain evidence="5 6">DSM 29537</strain>
    </source>
</reference>
<dbReference type="Pfam" id="PF20009">
    <property type="entry name" value="GEVED"/>
    <property type="match status" value="2"/>
</dbReference>
<gene>
    <name evidence="5" type="ORF">CLV94_3269</name>
</gene>
<feature type="domain" description="GEVED" evidence="4">
    <location>
        <begin position="361"/>
        <end position="442"/>
    </location>
</feature>
<evidence type="ECO:0000256" key="2">
    <source>
        <dbReference type="SAM" id="SignalP"/>
    </source>
</evidence>
<dbReference type="EMBL" id="RBLC01000006">
    <property type="protein sequence ID" value="RKS18459.1"/>
    <property type="molecule type" value="Genomic_DNA"/>
</dbReference>
<feature type="signal peptide" evidence="2">
    <location>
        <begin position="1"/>
        <end position="34"/>
    </location>
</feature>
<evidence type="ECO:0000259" key="4">
    <source>
        <dbReference type="Pfam" id="PF20009"/>
    </source>
</evidence>
<dbReference type="NCBIfam" id="TIGR04183">
    <property type="entry name" value="Por_Secre_tail"/>
    <property type="match status" value="1"/>
</dbReference>
<protein>
    <submittedName>
        <fullName evidence="5">Putative secreted protein (Por secretion system target)</fullName>
    </submittedName>
</protein>
<evidence type="ECO:0000256" key="1">
    <source>
        <dbReference type="ARBA" id="ARBA00022729"/>
    </source>
</evidence>
<accession>A0A495M2B2</accession>
<dbReference type="InterPro" id="IPR045474">
    <property type="entry name" value="GEVED"/>
</dbReference>
<name>A0A495M2B2_9FLAO</name>
<keyword evidence="6" id="KW-1185">Reference proteome</keyword>
<feature type="domain" description="GEVED" evidence="4">
    <location>
        <begin position="102"/>
        <end position="180"/>
    </location>
</feature>
<proteinExistence type="predicted"/>
<dbReference type="Proteomes" id="UP000277579">
    <property type="component" value="Unassembled WGS sequence"/>
</dbReference>
<organism evidence="5 6">
    <name type="scientific">Flavobacterium endophyticum</name>
    <dbReference type="NCBI Taxonomy" id="1540163"/>
    <lineage>
        <taxon>Bacteria</taxon>
        <taxon>Pseudomonadati</taxon>
        <taxon>Bacteroidota</taxon>
        <taxon>Flavobacteriia</taxon>
        <taxon>Flavobacteriales</taxon>
        <taxon>Flavobacteriaceae</taxon>
        <taxon>Flavobacterium</taxon>
    </lineage>
</organism>
<keyword evidence="1 2" id="KW-0732">Signal</keyword>